<evidence type="ECO:0000259" key="5">
    <source>
        <dbReference type="Pfam" id="PF22651"/>
    </source>
</evidence>
<dbReference type="InterPro" id="IPR052295">
    <property type="entry name" value="Odorant-binding_protein"/>
</dbReference>
<sequence length="262" mass="30008">MKCRSGNFVKTRSTICGILCRKTHRQLWDCGNRLSQQLSHVTAEVDCNKAPAFVDPKECCAVPNLISEELVEKCKSNEPPPPPPSGEMNNEVDESEQGGPGRHHHHRHGPHGHHGRHGHHHHHCFPTCLFNETGILIDGELQEDNLDTFLSGAAAENPEVLPILKESFQTCYQKSVEIMEKIREHWSKKENSSRRPPHHHHRHHHCSPQAGIMFHCAMMNTFKQCPDSIWSDTDECNNVREYFIECMPSPDDQDDEEEEEEE</sequence>
<proteinExistence type="evidence at transcript level"/>
<evidence type="ECO:0000256" key="2">
    <source>
        <dbReference type="ARBA" id="ARBA00008098"/>
    </source>
</evidence>
<dbReference type="VEuPathDB" id="VectorBase:MDOMA2_003952"/>
<dbReference type="PANTHER" id="PTHR21066">
    <property type="entry name" value="ODORANT-BINDING PROTEIN 59A-RELATED"/>
    <property type="match status" value="1"/>
</dbReference>
<dbReference type="GO" id="GO:0005576">
    <property type="term" value="C:extracellular region"/>
    <property type="evidence" value="ECO:0007669"/>
    <property type="project" value="UniProtKB-SubCell"/>
</dbReference>
<accession>T1PHD4</accession>
<evidence type="ECO:0000313" key="6">
    <source>
        <dbReference type="EMBL" id="AFP62866.1"/>
    </source>
</evidence>
<dbReference type="PANTHER" id="PTHR21066:SF15">
    <property type="entry name" value="GH25962P-RELATED"/>
    <property type="match status" value="1"/>
</dbReference>
<dbReference type="InterPro" id="IPR054577">
    <property type="entry name" value="OBP47-like_dom"/>
</dbReference>
<organism evidence="6">
    <name type="scientific">Musca domestica</name>
    <name type="common">House fly</name>
    <dbReference type="NCBI Taxonomy" id="7370"/>
    <lineage>
        <taxon>Eukaryota</taxon>
        <taxon>Metazoa</taxon>
        <taxon>Ecdysozoa</taxon>
        <taxon>Arthropoda</taxon>
        <taxon>Hexapoda</taxon>
        <taxon>Insecta</taxon>
        <taxon>Pterygota</taxon>
        <taxon>Neoptera</taxon>
        <taxon>Endopterygota</taxon>
        <taxon>Diptera</taxon>
        <taxon>Brachycera</taxon>
        <taxon>Muscomorpha</taxon>
        <taxon>Muscoidea</taxon>
        <taxon>Muscidae</taxon>
        <taxon>Musca</taxon>
    </lineage>
</organism>
<name>T1PHD4_MUSDO</name>
<dbReference type="SUPFAM" id="SSF47565">
    <property type="entry name" value="Insect pheromone/odorant-binding proteins"/>
    <property type="match status" value="1"/>
</dbReference>
<dbReference type="Pfam" id="PF22651">
    <property type="entry name" value="OBP47_like"/>
    <property type="match status" value="1"/>
</dbReference>
<reference evidence="6" key="1">
    <citation type="submission" date="2012-08" db="EMBL/GenBank/DDBJ databases">
        <title>Transcriptome of adult Musca domestica launches a platform for comparative house fly gene expression and characterization of differential gene expression among resistant and susceptible house flies.</title>
        <authorList>
            <person name="Liu N."/>
            <person name="Zhang L."/>
            <person name="Li M."/>
            <person name="Reid W."/>
        </authorList>
    </citation>
    <scope>NUCLEOTIDE SEQUENCE</scope>
    <source>
        <strain evidence="6">ALHF</strain>
        <tissue evidence="6">Whole body</tissue>
    </source>
</reference>
<dbReference type="EMBL" id="KA648237">
    <property type="protein sequence ID" value="AFP62866.1"/>
    <property type="molecule type" value="mRNA"/>
</dbReference>
<comment type="subcellular location">
    <subcellularLocation>
        <location evidence="1">Secreted</location>
    </subcellularLocation>
</comment>
<dbReference type="GO" id="GO:0005549">
    <property type="term" value="F:odorant binding"/>
    <property type="evidence" value="ECO:0007669"/>
    <property type="project" value="InterPro"/>
</dbReference>
<dbReference type="AlphaFoldDB" id="T1PHD4"/>
<feature type="domain" description="OBP47-like" evidence="5">
    <location>
        <begin position="123"/>
        <end position="242"/>
    </location>
</feature>
<dbReference type="VEuPathDB" id="VectorBase:MDOA014315"/>
<evidence type="ECO:0000256" key="4">
    <source>
        <dbReference type="SAM" id="MobiDB-lite"/>
    </source>
</evidence>
<evidence type="ECO:0000256" key="3">
    <source>
        <dbReference type="ARBA" id="ARBA00022525"/>
    </source>
</evidence>
<comment type="similarity">
    <text evidence="2">Belongs to the PBP/GOBP family.</text>
</comment>
<protein>
    <submittedName>
        <fullName evidence="6">Selenoprotein P</fullName>
    </submittedName>
</protein>
<dbReference type="InterPro" id="IPR036728">
    <property type="entry name" value="PBP_GOBP_sf"/>
</dbReference>
<feature type="region of interest" description="Disordered" evidence="4">
    <location>
        <begin position="73"/>
        <end position="118"/>
    </location>
</feature>
<dbReference type="Gene3D" id="1.10.238.270">
    <property type="match status" value="1"/>
</dbReference>
<feature type="compositionally biased region" description="Basic residues" evidence="4">
    <location>
        <begin position="101"/>
        <end position="118"/>
    </location>
</feature>
<keyword evidence="3" id="KW-0964">Secreted</keyword>
<evidence type="ECO:0000256" key="1">
    <source>
        <dbReference type="ARBA" id="ARBA00004613"/>
    </source>
</evidence>